<evidence type="ECO:0000256" key="3">
    <source>
        <dbReference type="ARBA" id="ARBA00023163"/>
    </source>
</evidence>
<organism evidence="5 6">
    <name type="scientific">Rodentibacter rarus</name>
    <dbReference type="NCBI Taxonomy" id="1908260"/>
    <lineage>
        <taxon>Bacteria</taxon>
        <taxon>Pseudomonadati</taxon>
        <taxon>Pseudomonadota</taxon>
        <taxon>Gammaproteobacteria</taxon>
        <taxon>Pasteurellales</taxon>
        <taxon>Pasteurellaceae</taxon>
        <taxon>Rodentibacter</taxon>
    </lineage>
</organism>
<dbReference type="CDD" id="cd00093">
    <property type="entry name" value="HTH_XRE"/>
    <property type="match status" value="1"/>
</dbReference>
<reference evidence="5 6" key="1">
    <citation type="submission" date="2016-10" db="EMBL/GenBank/DDBJ databases">
        <title>Rodentibacter gen. nov. and new species.</title>
        <authorList>
            <person name="Christensen H."/>
        </authorList>
    </citation>
    <scope>NUCLEOTIDE SEQUENCE [LARGE SCALE GENOMIC DNA]</scope>
    <source>
        <strain evidence="5 6">CCUG17206</strain>
    </source>
</reference>
<dbReference type="Pfam" id="PF01381">
    <property type="entry name" value="HTH_3"/>
    <property type="match status" value="1"/>
</dbReference>
<dbReference type="GO" id="GO:0003677">
    <property type="term" value="F:DNA binding"/>
    <property type="evidence" value="ECO:0007669"/>
    <property type="project" value="UniProtKB-KW"/>
</dbReference>
<dbReference type="SUPFAM" id="SSF47413">
    <property type="entry name" value="lambda repressor-like DNA-binding domains"/>
    <property type="match status" value="1"/>
</dbReference>
<evidence type="ECO:0000259" key="4">
    <source>
        <dbReference type="PROSITE" id="PS50943"/>
    </source>
</evidence>
<keyword evidence="2" id="KW-0238">DNA-binding</keyword>
<dbReference type="RefSeq" id="WP_077415562.1">
    <property type="nucleotide sequence ID" value="NZ_MLHJ01000029.1"/>
</dbReference>
<evidence type="ECO:0000256" key="1">
    <source>
        <dbReference type="ARBA" id="ARBA00023015"/>
    </source>
</evidence>
<dbReference type="Proteomes" id="UP000189433">
    <property type="component" value="Unassembled WGS sequence"/>
</dbReference>
<dbReference type="OrthoDB" id="9799384at2"/>
<evidence type="ECO:0000313" key="5">
    <source>
        <dbReference type="EMBL" id="OOF43830.1"/>
    </source>
</evidence>
<evidence type="ECO:0000256" key="2">
    <source>
        <dbReference type="ARBA" id="ARBA00023125"/>
    </source>
</evidence>
<dbReference type="PANTHER" id="PTHR36511">
    <property type="entry name" value="MERR FAMILY BACTERIAL REGULATORY PROTEIN"/>
    <property type="match status" value="1"/>
</dbReference>
<dbReference type="STRING" id="1908260.BKK50_03995"/>
<dbReference type="InterPro" id="IPR001387">
    <property type="entry name" value="Cro/C1-type_HTH"/>
</dbReference>
<protein>
    <submittedName>
        <fullName evidence="5">Transcriptional regulator</fullName>
    </submittedName>
</protein>
<keyword evidence="1" id="KW-0805">Transcription regulation</keyword>
<accession>A0A1V3IP58</accession>
<comment type="caution">
    <text evidence="5">The sequence shown here is derived from an EMBL/GenBank/DDBJ whole genome shotgun (WGS) entry which is preliminary data.</text>
</comment>
<name>A0A1V3IP58_9PAST</name>
<dbReference type="InterPro" id="IPR052359">
    <property type="entry name" value="HTH-type_reg/antitoxin"/>
</dbReference>
<dbReference type="SMART" id="SM00530">
    <property type="entry name" value="HTH_XRE"/>
    <property type="match status" value="1"/>
</dbReference>
<dbReference type="PANTHER" id="PTHR36511:SF3">
    <property type="entry name" value="ANTITOXIN HIGA-2"/>
    <property type="match status" value="1"/>
</dbReference>
<evidence type="ECO:0000313" key="6">
    <source>
        <dbReference type="Proteomes" id="UP000189433"/>
    </source>
</evidence>
<dbReference type="Gene3D" id="1.10.260.40">
    <property type="entry name" value="lambda repressor-like DNA-binding domains"/>
    <property type="match status" value="1"/>
</dbReference>
<keyword evidence="6" id="KW-1185">Reference proteome</keyword>
<dbReference type="AlphaFoldDB" id="A0A1V3IP58"/>
<gene>
    <name evidence="5" type="ORF">BKK50_03995</name>
</gene>
<dbReference type="InterPro" id="IPR010982">
    <property type="entry name" value="Lambda_DNA-bd_dom_sf"/>
</dbReference>
<proteinExistence type="predicted"/>
<sequence length="102" mass="11632">MSKLFDELVEGLNAYKDFTQGKITLRTQTLEKVEPVQISADEIKEIREKLKLSQAVFAHKLRTSLRTYQGWEQGRAKPNPQATLLLRMVDKSPQTFELIAGA</sequence>
<dbReference type="EMBL" id="MLHJ01000029">
    <property type="protein sequence ID" value="OOF43830.1"/>
    <property type="molecule type" value="Genomic_DNA"/>
</dbReference>
<keyword evidence="3" id="KW-0804">Transcription</keyword>
<feature type="domain" description="HTH cro/C1-type" evidence="4">
    <location>
        <begin position="43"/>
        <end position="81"/>
    </location>
</feature>
<dbReference type="PROSITE" id="PS50943">
    <property type="entry name" value="HTH_CROC1"/>
    <property type="match status" value="1"/>
</dbReference>